<name>A0A6G8AUM7_9ENTE</name>
<evidence type="ECO:0000259" key="3">
    <source>
        <dbReference type="Pfam" id="PF03413"/>
    </source>
</evidence>
<dbReference type="InterPro" id="IPR025711">
    <property type="entry name" value="PepSY"/>
</dbReference>
<feature type="compositionally biased region" description="Basic and acidic residues" evidence="1">
    <location>
        <begin position="45"/>
        <end position="61"/>
    </location>
</feature>
<proteinExistence type="predicted"/>
<evidence type="ECO:0000313" key="5">
    <source>
        <dbReference type="Proteomes" id="UP000501747"/>
    </source>
</evidence>
<organism evidence="4 5">
    <name type="scientific">Vagococcus hydrophili</name>
    <dbReference type="NCBI Taxonomy" id="2714947"/>
    <lineage>
        <taxon>Bacteria</taxon>
        <taxon>Bacillati</taxon>
        <taxon>Bacillota</taxon>
        <taxon>Bacilli</taxon>
        <taxon>Lactobacillales</taxon>
        <taxon>Enterococcaceae</taxon>
        <taxon>Vagococcus</taxon>
    </lineage>
</organism>
<evidence type="ECO:0000313" key="4">
    <source>
        <dbReference type="EMBL" id="QIL48706.1"/>
    </source>
</evidence>
<feature type="compositionally biased region" description="Basic and acidic residues" evidence="1">
    <location>
        <begin position="25"/>
        <end position="37"/>
    </location>
</feature>
<feature type="region of interest" description="Disordered" evidence="1">
    <location>
        <begin position="25"/>
        <end position="61"/>
    </location>
</feature>
<accession>A0A6G8AUM7</accession>
<dbReference type="Pfam" id="PF03413">
    <property type="entry name" value="PepSY"/>
    <property type="match status" value="2"/>
</dbReference>
<sequence>MKKIIMTGLAVVLLGAMAGCSSQTEIKKPVTETKEVSKTTGSSSKDTKTSGSKDTKTSTDTKSLNEVKIITLNEASEIYTKAHPKTDIISMELEYEKGDFFYKVKGVDDTNKYKMLINASSKEIKKDKEKKLESDDKVNRAEAKLGLKDIQTVDKVTEIAEKEAGAGKAKEWQLKKELGVTFWEVEVKDGHKETKVKLDAKSGKVLEKKQED</sequence>
<evidence type="ECO:0000256" key="1">
    <source>
        <dbReference type="SAM" id="MobiDB-lite"/>
    </source>
</evidence>
<dbReference type="Proteomes" id="UP000501747">
    <property type="component" value="Chromosome"/>
</dbReference>
<gene>
    <name evidence="4" type="ORF">G7082_09410</name>
</gene>
<dbReference type="KEGG" id="vhy:G7082_09410"/>
<protein>
    <submittedName>
        <fullName evidence="4">Lysis protein</fullName>
    </submittedName>
</protein>
<dbReference type="PROSITE" id="PS51257">
    <property type="entry name" value="PROKAR_LIPOPROTEIN"/>
    <property type="match status" value="1"/>
</dbReference>
<dbReference type="EMBL" id="CP049887">
    <property type="protein sequence ID" value="QIL48706.1"/>
    <property type="molecule type" value="Genomic_DNA"/>
</dbReference>
<feature type="domain" description="PepSY" evidence="3">
    <location>
        <begin position="70"/>
        <end position="126"/>
    </location>
</feature>
<keyword evidence="5" id="KW-1185">Reference proteome</keyword>
<dbReference type="AlphaFoldDB" id="A0A6G8AUM7"/>
<dbReference type="Gene3D" id="3.10.450.40">
    <property type="match status" value="2"/>
</dbReference>
<evidence type="ECO:0000256" key="2">
    <source>
        <dbReference type="SAM" id="SignalP"/>
    </source>
</evidence>
<keyword evidence="2" id="KW-0732">Signal</keyword>
<dbReference type="RefSeq" id="WP_166034842.1">
    <property type="nucleotide sequence ID" value="NZ_CP049887.1"/>
</dbReference>
<feature type="chain" id="PRO_5039378200" evidence="2">
    <location>
        <begin position="19"/>
        <end position="212"/>
    </location>
</feature>
<feature type="domain" description="PepSY" evidence="3">
    <location>
        <begin position="152"/>
        <end position="208"/>
    </location>
</feature>
<feature type="signal peptide" evidence="2">
    <location>
        <begin position="1"/>
        <end position="18"/>
    </location>
</feature>
<reference evidence="4 5" key="1">
    <citation type="submission" date="2020-03" db="EMBL/GenBank/DDBJ databases">
        <title>Vagococcus sp. nov., isolated from beetles.</title>
        <authorList>
            <person name="Hyun D.-W."/>
            <person name="Bae J.-W."/>
        </authorList>
    </citation>
    <scope>NUCLEOTIDE SEQUENCE [LARGE SCALE GENOMIC DNA]</scope>
    <source>
        <strain evidence="4 5">HDW17B</strain>
    </source>
</reference>